<evidence type="ECO:0000313" key="2">
    <source>
        <dbReference type="EMBL" id="KAK0721514.1"/>
    </source>
</evidence>
<dbReference type="AlphaFoldDB" id="A0AA40AT88"/>
<accession>A0AA40AT88</accession>
<sequence length="96" mass="10676">MRGVREKDAVTDIWTSCCRIWAGLGWAVSLMSLLRTALSLSRTSFLSFFCHTYLFFYLSLYSLSIINSCTCQLAASPLGFFCSISYLSSCSLSIIA</sequence>
<feature type="transmembrane region" description="Helical" evidence="1">
    <location>
        <begin position="78"/>
        <end position="95"/>
    </location>
</feature>
<gene>
    <name evidence="2" type="ORF">B0T21DRAFT_373792</name>
</gene>
<keyword evidence="1" id="KW-0812">Transmembrane</keyword>
<dbReference type="Proteomes" id="UP001172159">
    <property type="component" value="Unassembled WGS sequence"/>
</dbReference>
<feature type="transmembrane region" description="Helical" evidence="1">
    <location>
        <begin position="45"/>
        <end position="66"/>
    </location>
</feature>
<evidence type="ECO:0000256" key="1">
    <source>
        <dbReference type="SAM" id="Phobius"/>
    </source>
</evidence>
<feature type="transmembrane region" description="Helical" evidence="1">
    <location>
        <begin position="20"/>
        <end position="38"/>
    </location>
</feature>
<protein>
    <submittedName>
        <fullName evidence="2">Uncharacterized protein</fullName>
    </submittedName>
</protein>
<keyword evidence="1" id="KW-0472">Membrane</keyword>
<reference evidence="2" key="1">
    <citation type="submission" date="2023-06" db="EMBL/GenBank/DDBJ databases">
        <title>Genome-scale phylogeny and comparative genomics of the fungal order Sordariales.</title>
        <authorList>
            <consortium name="Lawrence Berkeley National Laboratory"/>
            <person name="Hensen N."/>
            <person name="Bonometti L."/>
            <person name="Westerberg I."/>
            <person name="Brannstrom I.O."/>
            <person name="Guillou S."/>
            <person name="Cros-Aarteil S."/>
            <person name="Calhoun S."/>
            <person name="Haridas S."/>
            <person name="Kuo A."/>
            <person name="Mondo S."/>
            <person name="Pangilinan J."/>
            <person name="Riley R."/>
            <person name="Labutti K."/>
            <person name="Andreopoulos B."/>
            <person name="Lipzen A."/>
            <person name="Chen C."/>
            <person name="Yanf M."/>
            <person name="Daum C."/>
            <person name="Ng V."/>
            <person name="Clum A."/>
            <person name="Steindorff A."/>
            <person name="Ohm R."/>
            <person name="Martin F."/>
            <person name="Silar P."/>
            <person name="Natvig D."/>
            <person name="Lalanne C."/>
            <person name="Gautier V."/>
            <person name="Ament-Velasquez S.L."/>
            <person name="Kruys A."/>
            <person name="Hutchinson M.I."/>
            <person name="Powell A.J."/>
            <person name="Barry K."/>
            <person name="Miller A.N."/>
            <person name="Grigoriev I.V."/>
            <person name="Debuchy R."/>
            <person name="Gladieux P."/>
            <person name="Thoren M.H."/>
            <person name="Johannesson H."/>
        </authorList>
    </citation>
    <scope>NUCLEOTIDE SEQUENCE</scope>
    <source>
        <strain evidence="2">CBS 540.89</strain>
    </source>
</reference>
<evidence type="ECO:0000313" key="3">
    <source>
        <dbReference type="Proteomes" id="UP001172159"/>
    </source>
</evidence>
<comment type="caution">
    <text evidence="2">The sequence shown here is derived from an EMBL/GenBank/DDBJ whole genome shotgun (WGS) entry which is preliminary data.</text>
</comment>
<keyword evidence="1" id="KW-1133">Transmembrane helix</keyword>
<dbReference type="EMBL" id="JAUKTV010000012">
    <property type="protein sequence ID" value="KAK0721514.1"/>
    <property type="molecule type" value="Genomic_DNA"/>
</dbReference>
<organism evidence="2 3">
    <name type="scientific">Apiosordaria backusii</name>
    <dbReference type="NCBI Taxonomy" id="314023"/>
    <lineage>
        <taxon>Eukaryota</taxon>
        <taxon>Fungi</taxon>
        <taxon>Dikarya</taxon>
        <taxon>Ascomycota</taxon>
        <taxon>Pezizomycotina</taxon>
        <taxon>Sordariomycetes</taxon>
        <taxon>Sordariomycetidae</taxon>
        <taxon>Sordariales</taxon>
        <taxon>Lasiosphaeriaceae</taxon>
        <taxon>Apiosordaria</taxon>
    </lineage>
</organism>
<proteinExistence type="predicted"/>
<name>A0AA40AT88_9PEZI</name>
<keyword evidence="3" id="KW-1185">Reference proteome</keyword>